<dbReference type="GO" id="GO:0003677">
    <property type="term" value="F:DNA binding"/>
    <property type="evidence" value="ECO:0007669"/>
    <property type="project" value="InterPro"/>
</dbReference>
<keyword evidence="3" id="KW-1185">Reference proteome</keyword>
<dbReference type="STRING" id="285458.BGM19_18785"/>
<evidence type="ECO:0000313" key="2">
    <source>
        <dbReference type="EMBL" id="OEJ29521.1"/>
    </source>
</evidence>
<dbReference type="EMBL" id="MEHJ01000001">
    <property type="protein sequence ID" value="OEJ29521.1"/>
    <property type="molecule type" value="Genomic_DNA"/>
</dbReference>
<evidence type="ECO:0000313" key="3">
    <source>
        <dbReference type="Proteomes" id="UP000095759"/>
    </source>
</evidence>
<organism evidence="2 3">
    <name type="scientific">Streptomyces agglomeratus</name>
    <dbReference type="NCBI Taxonomy" id="285458"/>
    <lineage>
        <taxon>Bacteria</taxon>
        <taxon>Bacillati</taxon>
        <taxon>Actinomycetota</taxon>
        <taxon>Actinomycetes</taxon>
        <taxon>Kitasatosporales</taxon>
        <taxon>Streptomycetaceae</taxon>
        <taxon>Streptomyces</taxon>
    </lineage>
</organism>
<protein>
    <recommendedName>
        <fullName evidence="1">HTH luxR-type domain-containing protein</fullName>
    </recommendedName>
</protein>
<dbReference type="InterPro" id="IPR016032">
    <property type="entry name" value="Sig_transdc_resp-reg_C-effctor"/>
</dbReference>
<dbReference type="InterPro" id="IPR000792">
    <property type="entry name" value="Tscrpt_reg_LuxR_C"/>
</dbReference>
<dbReference type="SUPFAM" id="SSF46894">
    <property type="entry name" value="C-terminal effector domain of the bipartite response regulators"/>
    <property type="match status" value="1"/>
</dbReference>
<comment type="caution">
    <text evidence="2">The sequence shown here is derived from an EMBL/GenBank/DDBJ whole genome shotgun (WGS) entry which is preliminary data.</text>
</comment>
<proteinExistence type="predicted"/>
<evidence type="ECO:0000259" key="1">
    <source>
        <dbReference type="SMART" id="SM00421"/>
    </source>
</evidence>
<dbReference type="SUPFAM" id="SSF46785">
    <property type="entry name" value="Winged helix' DNA-binding domain"/>
    <property type="match status" value="1"/>
</dbReference>
<dbReference type="GO" id="GO:0006355">
    <property type="term" value="P:regulation of DNA-templated transcription"/>
    <property type="evidence" value="ECO:0007669"/>
    <property type="project" value="InterPro"/>
</dbReference>
<name>A0A1E5PIY8_9ACTN</name>
<reference evidence="2 3" key="1">
    <citation type="submission" date="2016-08" db="EMBL/GenBank/DDBJ databases">
        <title>Complete genome sequence of Streptomyces agglomeratus strain 6-3-2, a novel anti-MRSA actinomycete isolated from Wuli of Tebit, China.</title>
        <authorList>
            <person name="Chen X."/>
        </authorList>
    </citation>
    <scope>NUCLEOTIDE SEQUENCE [LARGE SCALE GENOMIC DNA]</scope>
    <source>
        <strain evidence="2 3">6-3-2</strain>
    </source>
</reference>
<dbReference type="PANTHER" id="PTHR34293:SF1">
    <property type="entry name" value="HTH-TYPE TRANSCRIPTIONAL REGULATOR TRMBL2"/>
    <property type="match status" value="1"/>
</dbReference>
<feature type="domain" description="HTH luxR-type" evidence="1">
    <location>
        <begin position="269"/>
        <end position="326"/>
    </location>
</feature>
<accession>A0A1E5PIY8</accession>
<sequence>MAYLGVSDEDERCYRALLRLTEATAGELADELGTGPQQTAAALERLLTRDLAEPSVDGRSRPAPPAKAVQRLIEQQVHELRQELERVVVEEDVVESLLNERATARPAPGLSAPDRPAIERIEGLEQIRAHIDELTFYTRSEGLTTQPHGTLTAESIAASRPLDTRILRRGVRMRTIMGAAAAGDPPTLAYLSELVAAGAEIRISDRPLERLLVFDRTAALTPIDPTASVQGALLVREPGLVANLVSLFERMWNDATDIRDLLGHTSDPGAQLTDVERRILSTMYQVDKDESGAREVGLSVRTYRKYIADLMHRLGAANRFQAALLARDRGWI</sequence>
<dbReference type="PANTHER" id="PTHR34293">
    <property type="entry name" value="HTH-TYPE TRANSCRIPTIONAL REGULATOR TRMBL2"/>
    <property type="match status" value="1"/>
</dbReference>
<dbReference type="Proteomes" id="UP000095759">
    <property type="component" value="Unassembled WGS sequence"/>
</dbReference>
<dbReference type="InterPro" id="IPR036388">
    <property type="entry name" value="WH-like_DNA-bd_sf"/>
</dbReference>
<gene>
    <name evidence="2" type="ORF">AS594_18260</name>
</gene>
<dbReference type="InterPro" id="IPR051797">
    <property type="entry name" value="TrmB-like"/>
</dbReference>
<dbReference type="AlphaFoldDB" id="A0A1E5PIY8"/>
<dbReference type="Gene3D" id="1.10.10.10">
    <property type="entry name" value="Winged helix-like DNA-binding domain superfamily/Winged helix DNA-binding domain"/>
    <property type="match status" value="2"/>
</dbReference>
<dbReference type="InterPro" id="IPR036390">
    <property type="entry name" value="WH_DNA-bd_sf"/>
</dbReference>
<dbReference type="SMART" id="SM00421">
    <property type="entry name" value="HTH_LUXR"/>
    <property type="match status" value="1"/>
</dbReference>